<dbReference type="GO" id="GO:0003677">
    <property type="term" value="F:DNA binding"/>
    <property type="evidence" value="ECO:0007669"/>
    <property type="project" value="InterPro"/>
</dbReference>
<keyword evidence="1" id="KW-0233">DNA recombination</keyword>
<evidence type="ECO:0000313" key="3">
    <source>
        <dbReference type="EMBL" id="MBO6972179.1"/>
    </source>
</evidence>
<reference evidence="3" key="1">
    <citation type="journal article" date="2021" name="Front. Mar. Sci.">
        <title>Genomes of Diverse Isolates of Prochlorococcus High-Light-Adapted Clade II in the Western Pacific Ocean.</title>
        <authorList>
            <person name="Yan W."/>
            <person name="Feng X."/>
            <person name="Zhang W."/>
            <person name="Nawaz M.Z."/>
            <person name="Luo T."/>
            <person name="Zhang R."/>
            <person name="Jiao N."/>
        </authorList>
    </citation>
    <scope>NUCLEOTIDE SEQUENCE</scope>
    <source>
        <strain evidence="3">CUG1433</strain>
    </source>
</reference>
<proteinExistence type="predicted"/>
<organism evidence="3 4">
    <name type="scientific">Prochlorococcus marinus CUG1433</name>
    <dbReference type="NCBI Taxonomy" id="2774506"/>
    <lineage>
        <taxon>Bacteria</taxon>
        <taxon>Bacillati</taxon>
        <taxon>Cyanobacteriota</taxon>
        <taxon>Cyanophyceae</taxon>
        <taxon>Synechococcales</taxon>
        <taxon>Prochlorococcaceae</taxon>
        <taxon>Prochlorococcus</taxon>
    </lineage>
</organism>
<dbReference type="EMBL" id="JAEPLN010000003">
    <property type="protein sequence ID" value="MBO6972179.1"/>
    <property type="molecule type" value="Genomic_DNA"/>
</dbReference>
<dbReference type="SUPFAM" id="SSF56349">
    <property type="entry name" value="DNA breaking-rejoining enzymes"/>
    <property type="match status" value="1"/>
</dbReference>
<protein>
    <submittedName>
        <fullName evidence="3">Integrase</fullName>
    </submittedName>
</protein>
<evidence type="ECO:0000256" key="1">
    <source>
        <dbReference type="ARBA" id="ARBA00023172"/>
    </source>
</evidence>
<dbReference type="GO" id="GO:0015074">
    <property type="term" value="P:DNA integration"/>
    <property type="evidence" value="ECO:0007669"/>
    <property type="project" value="InterPro"/>
</dbReference>
<evidence type="ECO:0000313" key="4">
    <source>
        <dbReference type="Proteomes" id="UP000668060"/>
    </source>
</evidence>
<feature type="domain" description="Tyr recombinase" evidence="2">
    <location>
        <begin position="217"/>
        <end position="413"/>
    </location>
</feature>
<evidence type="ECO:0000259" key="2">
    <source>
        <dbReference type="PROSITE" id="PS51898"/>
    </source>
</evidence>
<dbReference type="InterPro" id="IPR013762">
    <property type="entry name" value="Integrase-like_cat_sf"/>
</dbReference>
<gene>
    <name evidence="3" type="ORF">JJ842_09660</name>
</gene>
<dbReference type="InterPro" id="IPR002104">
    <property type="entry name" value="Integrase_catalytic"/>
</dbReference>
<dbReference type="Proteomes" id="UP000668060">
    <property type="component" value="Unassembled WGS sequence"/>
</dbReference>
<dbReference type="GO" id="GO:0006310">
    <property type="term" value="P:DNA recombination"/>
    <property type="evidence" value="ECO:0007669"/>
    <property type="project" value="UniProtKB-KW"/>
</dbReference>
<sequence length="417" mass="48963">MPQSNNWVKTLRRAIKESIGSGWTVENDRGNMRLIYGTKTTGRKSINLPYLWEENQMIEALKFIEEGANTYLENNGKILLKTAFKYARNSSSEVKLDWEGAFVRYRKERSDIKENTWNKKHLPVLEGVMFYMNRANHRPQNARALYKKVINEYKHGQYNQLVGWPPDKATIRRHMRLAFNSFLDYCCNYEDFPSYWRPNYGNFKDNNEEKNIAKKKDIGYPLTDAQIGRLVDNFIDQPQAQRWKFAAQLCSVYGLRPEELNHLVLRNNKTELWCIYQKVNSNFKERQLLPLLVRDVDGEPFDWNYNLVQRLAAGEELPKIPLGNGGQNFGEYLRRKSIRKTWLSICAEAEAEGQKCKPYSFRHRYAYVAHTRPMEDGTMRAPKQIADAMGHDLQTHLESYARFMTKDLKKAFDLAEV</sequence>
<accession>A0A9D9BTT2</accession>
<name>A0A9D9BTT2_PROMR</name>
<dbReference type="Gene3D" id="1.10.443.10">
    <property type="entry name" value="Intergrase catalytic core"/>
    <property type="match status" value="1"/>
</dbReference>
<dbReference type="InterPro" id="IPR011010">
    <property type="entry name" value="DNA_brk_join_enz"/>
</dbReference>
<dbReference type="PROSITE" id="PS51898">
    <property type="entry name" value="TYR_RECOMBINASE"/>
    <property type="match status" value="1"/>
</dbReference>
<dbReference type="AlphaFoldDB" id="A0A9D9BTT2"/>
<comment type="caution">
    <text evidence="3">The sequence shown here is derived from an EMBL/GenBank/DDBJ whole genome shotgun (WGS) entry which is preliminary data.</text>
</comment>